<evidence type="ECO:0000259" key="11">
    <source>
        <dbReference type="PROSITE" id="PS51292"/>
    </source>
</evidence>
<sequence length="499" mass="54795">MASGGPVMALDALQASQQPPPRRHLDAPRRCFICLTDQDASDAPDSWVDPCPCTLEAHQDCILSWVTDCERSGKPLKCPVCKSPISLEGPWDPVVSLAEAVSARFTRASPLFLFTGVSLGIQFSSQMYGAMAMWLFAGGDALIDFMLGSEVLDRRGLPVRSLKMSRVGSAIVLMNIAPTLLISQLMPRLGNRIFVPMASMYGIYHVMRDEHFASWPPSPQLAIAVFPYIRSVYWNLWREFVQPYEIRLNRRILGLPVVEPQGGDVDQRNLRAERNAEGGVVGFLQSILDALGPEEEEEGGGGDGQNIRVGRGNGAGPDGQRADHEELILDLELVIGNDEDEDAQDGAQQQPAAPAPQVPPHQDQVRRQEGPEHGHEVPPAPPANRPGLGTILSNVSNALVSALIIPGISFAMGEALRLMLPRSWVSSSSSGSLPTSSRVWARQKPGLLQQQWGRSLVGGCLYVVMRDVIRLYAKHRKVAAMENRRVRNVDRPRRHVDRE</sequence>
<comment type="caution">
    <text evidence="12">The sequence shown here is derived from an EMBL/GenBank/DDBJ whole genome shotgun (WGS) entry which is preliminary data.</text>
</comment>
<evidence type="ECO:0000313" key="13">
    <source>
        <dbReference type="Proteomes" id="UP000749293"/>
    </source>
</evidence>
<evidence type="ECO:0000256" key="4">
    <source>
        <dbReference type="ARBA" id="ARBA00022771"/>
    </source>
</evidence>
<dbReference type="Gene3D" id="3.30.40.10">
    <property type="entry name" value="Zinc/RING finger domain, C3HC4 (zinc finger)"/>
    <property type="match status" value="1"/>
</dbReference>
<dbReference type="GO" id="GO:0008270">
    <property type="term" value="F:zinc ion binding"/>
    <property type="evidence" value="ECO:0007669"/>
    <property type="project" value="UniProtKB-KW"/>
</dbReference>
<feature type="domain" description="RING-type" evidence="10">
    <location>
        <begin position="31"/>
        <end position="82"/>
    </location>
</feature>
<keyword evidence="7" id="KW-0472">Membrane</keyword>
<gene>
    <name evidence="12" type="ORF">GMORB2_7282</name>
</gene>
<reference evidence="12" key="1">
    <citation type="submission" date="2020-03" db="EMBL/GenBank/DDBJ databases">
        <title>Site-based positive gene gene selection in Geosmithia morbida across the United States reveals a broad range of putative effectors and factors for local host and environmental adapation.</title>
        <authorList>
            <person name="Onufrak A."/>
            <person name="Murdoch R.W."/>
            <person name="Gazis R."/>
            <person name="Huff M."/>
            <person name="Staton M."/>
            <person name="Klingeman W."/>
            <person name="Hadziabdic D."/>
        </authorList>
    </citation>
    <scope>NUCLEOTIDE SEQUENCE</scope>
    <source>
        <strain evidence="12">1262</strain>
    </source>
</reference>
<keyword evidence="6" id="KW-1133">Transmembrane helix</keyword>
<comment type="subcellular location">
    <subcellularLocation>
        <location evidence="1">Membrane</location>
        <topology evidence="1">Multi-pass membrane protein</topology>
    </subcellularLocation>
</comment>
<evidence type="ECO:0000256" key="2">
    <source>
        <dbReference type="ARBA" id="ARBA00022692"/>
    </source>
</evidence>
<evidence type="ECO:0000256" key="9">
    <source>
        <dbReference type="SAM" id="MobiDB-lite"/>
    </source>
</evidence>
<dbReference type="OrthoDB" id="5817083at2759"/>
<evidence type="ECO:0000256" key="6">
    <source>
        <dbReference type="ARBA" id="ARBA00022989"/>
    </source>
</evidence>
<dbReference type="PROSITE" id="PS51292">
    <property type="entry name" value="ZF_RING_CH"/>
    <property type="match status" value="1"/>
</dbReference>
<dbReference type="GO" id="GO:0016020">
    <property type="term" value="C:membrane"/>
    <property type="evidence" value="ECO:0007669"/>
    <property type="project" value="UniProtKB-SubCell"/>
</dbReference>
<proteinExistence type="predicted"/>
<evidence type="ECO:0000256" key="5">
    <source>
        <dbReference type="ARBA" id="ARBA00022833"/>
    </source>
</evidence>
<dbReference type="EMBL" id="JAANYQ010000009">
    <property type="protein sequence ID" value="KAF4122290.1"/>
    <property type="molecule type" value="Genomic_DNA"/>
</dbReference>
<feature type="compositionally biased region" description="Basic and acidic residues" evidence="9">
    <location>
        <begin position="363"/>
        <end position="376"/>
    </location>
</feature>
<keyword evidence="3" id="KW-0479">Metal-binding</keyword>
<evidence type="ECO:0000313" key="12">
    <source>
        <dbReference type="EMBL" id="KAF4122290.1"/>
    </source>
</evidence>
<dbReference type="RefSeq" id="XP_035320942.1">
    <property type="nucleotide sequence ID" value="XM_035469247.1"/>
</dbReference>
<keyword evidence="5" id="KW-0862">Zinc</keyword>
<feature type="domain" description="RING-CH-type" evidence="11">
    <location>
        <begin position="23"/>
        <end position="88"/>
    </location>
</feature>
<name>A0A9P4YUH6_9HYPO</name>
<evidence type="ECO:0000256" key="3">
    <source>
        <dbReference type="ARBA" id="ARBA00022723"/>
    </source>
</evidence>
<keyword evidence="13" id="KW-1185">Reference proteome</keyword>
<evidence type="ECO:0000259" key="10">
    <source>
        <dbReference type="PROSITE" id="PS50089"/>
    </source>
</evidence>
<dbReference type="InterPro" id="IPR013083">
    <property type="entry name" value="Znf_RING/FYVE/PHD"/>
</dbReference>
<feature type="region of interest" description="Disordered" evidence="9">
    <location>
        <begin position="293"/>
        <end position="321"/>
    </location>
</feature>
<evidence type="ECO:0000256" key="1">
    <source>
        <dbReference type="ARBA" id="ARBA00004141"/>
    </source>
</evidence>
<dbReference type="InterPro" id="IPR001841">
    <property type="entry name" value="Znf_RING"/>
</dbReference>
<accession>A0A9P4YUH6</accession>
<feature type="region of interest" description="Disordered" evidence="9">
    <location>
        <begin position="341"/>
        <end position="388"/>
    </location>
</feature>
<organism evidence="12 13">
    <name type="scientific">Geosmithia morbida</name>
    <dbReference type="NCBI Taxonomy" id="1094350"/>
    <lineage>
        <taxon>Eukaryota</taxon>
        <taxon>Fungi</taxon>
        <taxon>Dikarya</taxon>
        <taxon>Ascomycota</taxon>
        <taxon>Pezizomycotina</taxon>
        <taxon>Sordariomycetes</taxon>
        <taxon>Hypocreomycetidae</taxon>
        <taxon>Hypocreales</taxon>
        <taxon>Bionectriaceae</taxon>
        <taxon>Geosmithia</taxon>
    </lineage>
</organism>
<keyword evidence="2" id="KW-0812">Transmembrane</keyword>
<dbReference type="GeneID" id="55973505"/>
<dbReference type="SMART" id="SM00744">
    <property type="entry name" value="RINGv"/>
    <property type="match status" value="1"/>
</dbReference>
<dbReference type="Proteomes" id="UP000749293">
    <property type="component" value="Unassembled WGS sequence"/>
</dbReference>
<dbReference type="PROSITE" id="PS50089">
    <property type="entry name" value="ZF_RING_2"/>
    <property type="match status" value="1"/>
</dbReference>
<evidence type="ECO:0000256" key="8">
    <source>
        <dbReference type="PROSITE-ProRule" id="PRU00175"/>
    </source>
</evidence>
<keyword evidence="4 8" id="KW-0863">Zinc-finger</keyword>
<dbReference type="InterPro" id="IPR011016">
    <property type="entry name" value="Znf_RING-CH"/>
</dbReference>
<dbReference type="AlphaFoldDB" id="A0A9P4YUH6"/>
<protein>
    <submittedName>
        <fullName evidence="12">Zinc finger, C3HC4 type (RING finger)</fullName>
    </submittedName>
</protein>
<dbReference type="SUPFAM" id="SSF57850">
    <property type="entry name" value="RING/U-box"/>
    <property type="match status" value="1"/>
</dbReference>
<dbReference type="PANTHER" id="PTHR46283">
    <property type="entry name" value="E3 UBIQUITIN-PROTEIN LIGASE MARCH5"/>
    <property type="match status" value="1"/>
</dbReference>
<evidence type="ECO:0000256" key="7">
    <source>
        <dbReference type="ARBA" id="ARBA00023136"/>
    </source>
</evidence>